<name>A0A0D6PCH1_9PROT</name>
<dbReference type="GO" id="GO:0070007">
    <property type="term" value="F:glutamic-type endopeptidase activity"/>
    <property type="evidence" value="ECO:0007669"/>
    <property type="project" value="InterPro"/>
</dbReference>
<evidence type="ECO:0000313" key="2">
    <source>
        <dbReference type="EMBL" id="GAN78559.1"/>
    </source>
</evidence>
<dbReference type="Proteomes" id="UP000032680">
    <property type="component" value="Unassembled WGS sequence"/>
</dbReference>
<evidence type="ECO:0000256" key="1">
    <source>
        <dbReference type="PIRSR" id="PIRSR600250-50"/>
    </source>
</evidence>
<dbReference type="GO" id="GO:0006508">
    <property type="term" value="P:proteolysis"/>
    <property type="evidence" value="ECO:0007669"/>
    <property type="project" value="InterPro"/>
</dbReference>
<dbReference type="InterPro" id="IPR038656">
    <property type="entry name" value="Peptidase_G1_sf"/>
</dbReference>
<dbReference type="OrthoDB" id="7988450at2"/>
<dbReference type="EMBL" id="BANB01001122">
    <property type="protein sequence ID" value="GAN78559.1"/>
    <property type="molecule type" value="Genomic_DNA"/>
</dbReference>
<dbReference type="SUPFAM" id="SSF49899">
    <property type="entry name" value="Concanavalin A-like lectins/glucanases"/>
    <property type="match status" value="1"/>
</dbReference>
<dbReference type="Pfam" id="PF01828">
    <property type="entry name" value="Peptidase_A4"/>
    <property type="match status" value="1"/>
</dbReference>
<keyword evidence="3" id="KW-1185">Reference proteome</keyword>
<accession>A0A0D6PCH1</accession>
<sequence>MTQVLTRPPSFAFDEDRLRRATPFALRPTALHGVFTGPALARDFNPDTASPADLVRAGLLWRRPDAGASPGQQAAWKQVTSRQWRPEDRIVPEFAVQEGRTHILRQPPRRQADASYLTNAWAGAGIKTGKWTGVIGFWHIPTVSRPPEPQGNEGGWNSSSWIGLDGFFVSNDVLQAGVQQHVNAQGQASYVAWYEWFAPPQSNSPGYIWQTNITNFPVSPGQQVYCSVQYTAGNTAGYLYFANETTGQHFSITLAPPPGAGFNGSSVEWIMEAPDGGEPTSALPRFTPVTFTSALACGAANASGNPQTGDVINIDTAAGRVLTSTTVGQDTATVSFTG</sequence>
<comment type="caution">
    <text evidence="2">The sequence shown here is derived from an EMBL/GenBank/DDBJ whole genome shotgun (WGS) entry which is preliminary data.</text>
</comment>
<reference evidence="2 3" key="1">
    <citation type="submission" date="2012-11" db="EMBL/GenBank/DDBJ databases">
        <title>Whole genome sequence of Acidisphaera rubrifaciens HS-AP3.</title>
        <authorList>
            <person name="Azuma Y."/>
            <person name="Higashiura N."/>
            <person name="Hirakawa H."/>
            <person name="Matsushita K."/>
        </authorList>
    </citation>
    <scope>NUCLEOTIDE SEQUENCE [LARGE SCALE GENOMIC DNA]</scope>
    <source>
        <strain evidence="2 3">HS-AP3</strain>
    </source>
</reference>
<gene>
    <name evidence="2" type="ORF">Asru_1134_01</name>
</gene>
<dbReference type="CDD" id="cd13426">
    <property type="entry name" value="Peptidase_G1"/>
    <property type="match status" value="1"/>
</dbReference>
<dbReference type="Gene3D" id="2.60.120.700">
    <property type="entry name" value="Peptidase G1"/>
    <property type="match status" value="1"/>
</dbReference>
<organism evidence="2 3">
    <name type="scientific">Acidisphaera rubrifaciens HS-AP3</name>
    <dbReference type="NCBI Taxonomy" id="1231350"/>
    <lineage>
        <taxon>Bacteria</taxon>
        <taxon>Pseudomonadati</taxon>
        <taxon>Pseudomonadota</taxon>
        <taxon>Alphaproteobacteria</taxon>
        <taxon>Acetobacterales</taxon>
        <taxon>Acetobacteraceae</taxon>
        <taxon>Acidisphaera</taxon>
    </lineage>
</organism>
<evidence type="ECO:0000313" key="3">
    <source>
        <dbReference type="Proteomes" id="UP000032680"/>
    </source>
</evidence>
<dbReference type="RefSeq" id="WP_084623982.1">
    <property type="nucleotide sequence ID" value="NZ_BANB01001122.1"/>
</dbReference>
<protein>
    <submittedName>
        <fullName evidence="2">Uncharacterized protein</fullName>
    </submittedName>
</protein>
<proteinExistence type="predicted"/>
<dbReference type="PANTHER" id="PTHR37536">
    <property type="entry name" value="PUTATIVE (AFU_ORTHOLOGUE AFUA_3G02970)-RELATED"/>
    <property type="match status" value="1"/>
</dbReference>
<dbReference type="InterPro" id="IPR013320">
    <property type="entry name" value="ConA-like_dom_sf"/>
</dbReference>
<dbReference type="AlphaFoldDB" id="A0A0D6PCH1"/>
<feature type="active site" description="Proton acceptor" evidence="1">
    <location>
        <position position="272"/>
    </location>
</feature>
<dbReference type="InterPro" id="IPR000250">
    <property type="entry name" value="Peptidase_G1"/>
</dbReference>
<dbReference type="PANTHER" id="PTHR37536:SF1">
    <property type="entry name" value="ASPERGILLOPEPSIN, PUTAITVE (AFU_ORTHOLOGUE AFUA_7G01200)"/>
    <property type="match status" value="1"/>
</dbReference>